<feature type="transmembrane region" description="Helical" evidence="2">
    <location>
        <begin position="258"/>
        <end position="277"/>
    </location>
</feature>
<keyword evidence="2" id="KW-0812">Transmembrane</keyword>
<feature type="transmembrane region" description="Helical" evidence="2">
    <location>
        <begin position="21"/>
        <end position="41"/>
    </location>
</feature>
<reference evidence="3 4" key="1">
    <citation type="journal article" date="2016" name="Genome Biol. Evol.">
        <title>Gene Family Evolution Reflects Adaptation to Soil Environmental Stressors in the Genome of the Collembolan Orchesella cincta.</title>
        <authorList>
            <person name="Faddeeva-Vakhrusheva A."/>
            <person name="Derks M.F."/>
            <person name="Anvar S.Y."/>
            <person name="Agamennone V."/>
            <person name="Suring W."/>
            <person name="Smit S."/>
            <person name="van Straalen N.M."/>
            <person name="Roelofs D."/>
        </authorList>
    </citation>
    <scope>NUCLEOTIDE SEQUENCE [LARGE SCALE GENOMIC DNA]</scope>
    <source>
        <tissue evidence="3">Mixed pool</tissue>
    </source>
</reference>
<comment type="caution">
    <text evidence="3">The sequence shown here is derived from an EMBL/GenBank/DDBJ whole genome shotgun (WGS) entry which is preliminary data.</text>
</comment>
<keyword evidence="4" id="KW-1185">Reference proteome</keyword>
<feature type="transmembrane region" description="Helical" evidence="2">
    <location>
        <begin position="87"/>
        <end position="107"/>
    </location>
</feature>
<accession>A0A1D2MUD8</accession>
<protein>
    <submittedName>
        <fullName evidence="3">Uncharacterized protein</fullName>
    </submittedName>
</protein>
<dbReference type="EMBL" id="LJIJ01000510">
    <property type="protein sequence ID" value="ODM96700.1"/>
    <property type="molecule type" value="Genomic_DNA"/>
</dbReference>
<name>A0A1D2MUD8_ORCCI</name>
<organism evidence="3 4">
    <name type="scientific">Orchesella cincta</name>
    <name type="common">Springtail</name>
    <name type="synonym">Podura cincta</name>
    <dbReference type="NCBI Taxonomy" id="48709"/>
    <lineage>
        <taxon>Eukaryota</taxon>
        <taxon>Metazoa</taxon>
        <taxon>Ecdysozoa</taxon>
        <taxon>Arthropoda</taxon>
        <taxon>Hexapoda</taxon>
        <taxon>Collembola</taxon>
        <taxon>Entomobryomorpha</taxon>
        <taxon>Entomobryoidea</taxon>
        <taxon>Orchesellidae</taxon>
        <taxon>Orchesellinae</taxon>
        <taxon>Orchesella</taxon>
    </lineage>
</organism>
<dbReference type="InterPro" id="IPR036259">
    <property type="entry name" value="MFS_trans_sf"/>
</dbReference>
<dbReference type="Proteomes" id="UP000094527">
    <property type="component" value="Unassembled WGS sequence"/>
</dbReference>
<keyword evidence="2" id="KW-1133">Transmembrane helix</keyword>
<feature type="region of interest" description="Disordered" evidence="1">
    <location>
        <begin position="310"/>
        <end position="331"/>
    </location>
</feature>
<feature type="transmembrane region" description="Helical" evidence="2">
    <location>
        <begin position="47"/>
        <end position="67"/>
    </location>
</feature>
<proteinExistence type="predicted"/>
<evidence type="ECO:0000256" key="1">
    <source>
        <dbReference type="SAM" id="MobiDB-lite"/>
    </source>
</evidence>
<feature type="compositionally biased region" description="Polar residues" evidence="1">
    <location>
        <begin position="318"/>
        <end position="331"/>
    </location>
</feature>
<feature type="transmembrane region" description="Helical" evidence="2">
    <location>
        <begin position="119"/>
        <end position="141"/>
    </location>
</feature>
<dbReference type="AlphaFoldDB" id="A0A1D2MUD8"/>
<evidence type="ECO:0000256" key="2">
    <source>
        <dbReference type="SAM" id="Phobius"/>
    </source>
</evidence>
<evidence type="ECO:0000313" key="3">
    <source>
        <dbReference type="EMBL" id="ODM96700.1"/>
    </source>
</evidence>
<sequence length="343" mass="37874">MEIPVKESSKKKSGESLPYTTLTIWTELVCGLLASAFTAFGNDKVTGWAYLIFVLYLIFASALFYYLGKEICTDSKENDDLSRSMSWGCTTCTIVTFFLFGILHFYYTEVLGTPVNAMVTAICGIQVITVAFLGVGYLLLVQFFPRASDTFPLVVIAFVVVLGNGLFATTRAAFYNDCENAWAYAIFGIYITITSGSLCCIGREFWSHIIKDRAVSGYNVWASCIAVTASNFVIFIVLFYTQFTFPAPDPLPNLQNEIMGACVVYSGSADALLLLLIRWRPPISNHNKDDEDCFESESSIDLDLERGAEKNVSKPNIERNSSQLSNGSTGTLCPESGFDVRVI</sequence>
<feature type="transmembrane region" description="Helical" evidence="2">
    <location>
        <begin position="153"/>
        <end position="175"/>
    </location>
</feature>
<dbReference type="SUPFAM" id="SSF103473">
    <property type="entry name" value="MFS general substrate transporter"/>
    <property type="match status" value="1"/>
</dbReference>
<evidence type="ECO:0000313" key="4">
    <source>
        <dbReference type="Proteomes" id="UP000094527"/>
    </source>
</evidence>
<feature type="transmembrane region" description="Helical" evidence="2">
    <location>
        <begin position="181"/>
        <end position="206"/>
    </location>
</feature>
<feature type="transmembrane region" description="Helical" evidence="2">
    <location>
        <begin position="218"/>
        <end position="238"/>
    </location>
</feature>
<gene>
    <name evidence="3" type="ORF">Ocin01_09980</name>
</gene>
<keyword evidence="2" id="KW-0472">Membrane</keyword>